<evidence type="ECO:0000313" key="2">
    <source>
        <dbReference type="Proteomes" id="UP000007800"/>
    </source>
</evidence>
<proteinExistence type="predicted"/>
<keyword evidence="2" id="KW-1185">Reference proteome</keyword>
<dbReference type="AlphaFoldDB" id="C5KRM9"/>
<dbReference type="EMBL" id="GG675859">
    <property type="protein sequence ID" value="EER12864.1"/>
    <property type="molecule type" value="Genomic_DNA"/>
</dbReference>
<protein>
    <submittedName>
        <fullName evidence="1">Uncharacterized protein</fullName>
    </submittedName>
</protein>
<gene>
    <name evidence="1" type="ORF">Pmar_PMAR021518</name>
</gene>
<dbReference type="RefSeq" id="XP_002781069.1">
    <property type="nucleotide sequence ID" value="XM_002781023.1"/>
</dbReference>
<evidence type="ECO:0000313" key="1">
    <source>
        <dbReference type="EMBL" id="EER12864.1"/>
    </source>
</evidence>
<dbReference type="Proteomes" id="UP000007800">
    <property type="component" value="Unassembled WGS sequence"/>
</dbReference>
<reference evidence="1 2" key="1">
    <citation type="submission" date="2008-07" db="EMBL/GenBank/DDBJ databases">
        <authorList>
            <person name="El-Sayed N."/>
            <person name="Caler E."/>
            <person name="Inman J."/>
            <person name="Amedeo P."/>
            <person name="Hass B."/>
            <person name="Wortman J."/>
        </authorList>
    </citation>
    <scope>NUCLEOTIDE SEQUENCE [LARGE SCALE GENOMIC DNA]</scope>
    <source>
        <strain evidence="2">ATCC 50983 / TXsc</strain>
    </source>
</reference>
<dbReference type="InParanoid" id="C5KRM9"/>
<dbReference type="OrthoDB" id="422454at2759"/>
<name>C5KRM9_PERM5</name>
<sequence length="260" mass="29481">MLRFGFAGARANAALRIVYNEKHQPGEALLADEIIPTFFGGDYYQLGKMTSKIYQFQRVIMGSRKMAHRSLNLRGTLPGSYSFENSLYYFTQRLKASYGILPWSGFMSAHTRLIPDRAIGGCRGVLTDNKRFTQDDRAMFQRILDTIKRSGKCDIVFLKWEDYSFQEQLRIFADSDVYISGVGTGITRAHMIKLGGVVVNLGELESLGDPARVQASYRDVQFSTGAPYLGAMFYPPRLWNIYGEFQPEAVQYIIEKAVDK</sequence>
<feature type="non-terminal residue" evidence="1">
    <location>
        <position position="260"/>
    </location>
</feature>
<organism evidence="2">
    <name type="scientific">Perkinsus marinus (strain ATCC 50983 / TXsc)</name>
    <dbReference type="NCBI Taxonomy" id="423536"/>
    <lineage>
        <taxon>Eukaryota</taxon>
        <taxon>Sar</taxon>
        <taxon>Alveolata</taxon>
        <taxon>Perkinsozoa</taxon>
        <taxon>Perkinsea</taxon>
        <taxon>Perkinsida</taxon>
        <taxon>Perkinsidae</taxon>
        <taxon>Perkinsus</taxon>
    </lineage>
</organism>
<dbReference type="GeneID" id="9055811"/>
<accession>C5KRM9</accession>